<proteinExistence type="predicted"/>
<gene>
    <name evidence="2" type="ORF">I7X39_04260</name>
</gene>
<name>A0A931IYJ5_9BURK</name>
<keyword evidence="3" id="KW-1185">Reference proteome</keyword>
<dbReference type="CDD" id="cd07344">
    <property type="entry name" value="M48_yhfN_like"/>
    <property type="match status" value="1"/>
</dbReference>
<accession>A0A931IYJ5</accession>
<dbReference type="InterPro" id="IPR002725">
    <property type="entry name" value="YgjP-like_metallopeptidase"/>
</dbReference>
<feature type="domain" description="YgjP-like metallopeptidase" evidence="1">
    <location>
        <begin position="52"/>
        <end position="270"/>
    </location>
</feature>
<sequence length="276" mass="31661">MSDDAPNQLPLFDSAPRREPLLAPAAQPRQGGPHVDLGARRLPYTLTRCRRRSIGFSIGPEGLRVRAPRWVTVAEIEGVLRERSEWILRKWQECERRVEQLEALRVQWRDGELLPFLGGQLRLRASDEPAPRRAAVASWQEAALPGEPPELWLRLPPLAQESQWRDAVQAWLQQHARSHFEPRLAHFAELLQVRVEKLRLSSAQGRWGSANSRGVISLNWRLIHFSPAVIDYVIAHEVAHLREMNHSPRFWNLVAELLPGFESPRAELKRAQLPPL</sequence>
<dbReference type="RefSeq" id="WP_198109722.1">
    <property type="nucleotide sequence ID" value="NZ_JAEDAK010000002.1"/>
</dbReference>
<dbReference type="PANTHER" id="PTHR30399">
    <property type="entry name" value="UNCHARACTERIZED PROTEIN YGJP"/>
    <property type="match status" value="1"/>
</dbReference>
<dbReference type="AlphaFoldDB" id="A0A931IYJ5"/>
<reference evidence="2" key="1">
    <citation type="submission" date="2020-12" db="EMBL/GenBank/DDBJ databases">
        <title>The genome sequence of Inhella sp. 1Y17.</title>
        <authorList>
            <person name="Liu Y."/>
        </authorList>
    </citation>
    <scope>NUCLEOTIDE SEQUENCE</scope>
    <source>
        <strain evidence="2">1Y17</strain>
    </source>
</reference>
<evidence type="ECO:0000259" key="1">
    <source>
        <dbReference type="Pfam" id="PF01863"/>
    </source>
</evidence>
<dbReference type="InterPro" id="IPR053136">
    <property type="entry name" value="UTP_pyrophosphatase-like"/>
</dbReference>
<dbReference type="EMBL" id="JAEDAK010000002">
    <property type="protein sequence ID" value="MBH9576114.1"/>
    <property type="molecule type" value="Genomic_DNA"/>
</dbReference>
<comment type="caution">
    <text evidence="2">The sequence shown here is derived from an EMBL/GenBank/DDBJ whole genome shotgun (WGS) entry which is preliminary data.</text>
</comment>
<dbReference type="PANTHER" id="PTHR30399:SF1">
    <property type="entry name" value="UTP PYROPHOSPHATASE"/>
    <property type="match status" value="1"/>
</dbReference>
<protein>
    <submittedName>
        <fullName evidence="2">M48 family metallopeptidase</fullName>
    </submittedName>
</protein>
<evidence type="ECO:0000313" key="2">
    <source>
        <dbReference type="EMBL" id="MBH9576114.1"/>
    </source>
</evidence>
<dbReference type="Pfam" id="PF01863">
    <property type="entry name" value="YgjP-like"/>
    <property type="match status" value="1"/>
</dbReference>
<dbReference type="Proteomes" id="UP000613266">
    <property type="component" value="Unassembled WGS sequence"/>
</dbReference>
<dbReference type="Gene3D" id="3.30.2010.10">
    <property type="entry name" value="Metalloproteases ('zincins'), catalytic domain"/>
    <property type="match status" value="1"/>
</dbReference>
<evidence type="ECO:0000313" key="3">
    <source>
        <dbReference type="Proteomes" id="UP000613266"/>
    </source>
</evidence>
<organism evidence="2 3">
    <name type="scientific">Inhella proteolytica</name>
    <dbReference type="NCBI Taxonomy" id="2795029"/>
    <lineage>
        <taxon>Bacteria</taxon>
        <taxon>Pseudomonadati</taxon>
        <taxon>Pseudomonadota</taxon>
        <taxon>Betaproteobacteria</taxon>
        <taxon>Burkholderiales</taxon>
        <taxon>Sphaerotilaceae</taxon>
        <taxon>Inhella</taxon>
    </lineage>
</organism>